<dbReference type="PANTHER" id="PTHR10772">
    <property type="entry name" value="10 KDA HEAT SHOCK PROTEIN"/>
    <property type="match status" value="1"/>
</dbReference>
<dbReference type="Pfam" id="PF00166">
    <property type="entry name" value="Cpn10"/>
    <property type="match status" value="1"/>
</dbReference>
<comment type="similarity">
    <text evidence="1 3 4">Belongs to the GroES chaperonin family.</text>
</comment>
<dbReference type="InterPro" id="IPR037124">
    <property type="entry name" value="Chaperonin_GroES_sf"/>
</dbReference>
<sequence>MIQPIGDRVLVQPTEKEEQTAGGIVLPGTVKEKPQEGRVVAVGAGIFRDGHRVQPEVKVGNQVLFAKFSGTEVKVDGQDMLILHESDLLAILN</sequence>
<dbReference type="PROSITE" id="PS00681">
    <property type="entry name" value="CHAPERONINS_CPN10"/>
    <property type="match status" value="1"/>
</dbReference>
<dbReference type="PANTHER" id="PTHR10772:SF58">
    <property type="entry name" value="CO-CHAPERONIN GROES"/>
    <property type="match status" value="1"/>
</dbReference>
<dbReference type="InterPro" id="IPR018369">
    <property type="entry name" value="Chaprnonin_Cpn10_CS"/>
</dbReference>
<dbReference type="CDD" id="cd00320">
    <property type="entry name" value="cpn10"/>
    <property type="match status" value="1"/>
</dbReference>
<protein>
    <recommendedName>
        <fullName evidence="3">Co-chaperonin GroES</fullName>
    </recommendedName>
    <alternativeName>
        <fullName evidence="3">10 kDa chaperonin</fullName>
    </alternativeName>
    <alternativeName>
        <fullName evidence="3">Chaperonin-10</fullName>
        <shortName evidence="3">Cpn10</shortName>
    </alternativeName>
</protein>
<reference evidence="6" key="1">
    <citation type="journal article" date="2019" name="Int. J. Syst. Evol. Microbiol.">
        <title>The Global Catalogue of Microorganisms (GCM) 10K type strain sequencing project: providing services to taxonomists for standard genome sequencing and annotation.</title>
        <authorList>
            <consortium name="The Broad Institute Genomics Platform"/>
            <consortium name="The Broad Institute Genome Sequencing Center for Infectious Disease"/>
            <person name="Wu L."/>
            <person name="Ma J."/>
        </authorList>
    </citation>
    <scope>NUCLEOTIDE SEQUENCE [LARGE SCALE GENOMIC DNA]</scope>
    <source>
        <strain evidence="6">CGMCC 1.18575</strain>
    </source>
</reference>
<evidence type="ECO:0000256" key="2">
    <source>
        <dbReference type="ARBA" id="ARBA00023186"/>
    </source>
</evidence>
<organism evidence="5 6">
    <name type="scientific">Cohnella soli</name>
    <dbReference type="NCBI Taxonomy" id="425005"/>
    <lineage>
        <taxon>Bacteria</taxon>
        <taxon>Bacillati</taxon>
        <taxon>Bacillota</taxon>
        <taxon>Bacilli</taxon>
        <taxon>Bacillales</taxon>
        <taxon>Paenibacillaceae</taxon>
        <taxon>Cohnella</taxon>
    </lineage>
</organism>
<dbReference type="PRINTS" id="PR00297">
    <property type="entry name" value="CHAPERONIN10"/>
</dbReference>
<gene>
    <name evidence="3 5" type="primary">groES</name>
    <name evidence="3" type="synonym">groS</name>
    <name evidence="5" type="ORF">ACFPOF_31655</name>
</gene>
<comment type="subunit">
    <text evidence="3">Heptamer of 7 subunits arranged in a ring. Interacts with the chaperonin GroEL.</text>
</comment>
<dbReference type="InterPro" id="IPR020818">
    <property type="entry name" value="Chaperonin_GroES"/>
</dbReference>
<evidence type="ECO:0000313" key="6">
    <source>
        <dbReference type="Proteomes" id="UP001596113"/>
    </source>
</evidence>
<dbReference type="Gene3D" id="2.30.33.40">
    <property type="entry name" value="GroES chaperonin"/>
    <property type="match status" value="1"/>
</dbReference>
<dbReference type="HAMAP" id="MF_00580">
    <property type="entry name" value="CH10"/>
    <property type="match status" value="1"/>
</dbReference>
<dbReference type="SMART" id="SM00883">
    <property type="entry name" value="Cpn10"/>
    <property type="match status" value="1"/>
</dbReference>
<dbReference type="NCBIfam" id="NF001534">
    <property type="entry name" value="PRK00364.2-5"/>
    <property type="match status" value="1"/>
</dbReference>
<keyword evidence="3" id="KW-0963">Cytoplasm</keyword>
<dbReference type="Proteomes" id="UP001596113">
    <property type="component" value="Unassembled WGS sequence"/>
</dbReference>
<name>A0ABW0I1X6_9BACL</name>
<dbReference type="NCBIfam" id="NF001531">
    <property type="entry name" value="PRK00364.2-2"/>
    <property type="match status" value="1"/>
</dbReference>
<accession>A0ABW0I1X6</accession>
<evidence type="ECO:0000256" key="1">
    <source>
        <dbReference type="ARBA" id="ARBA00006975"/>
    </source>
</evidence>
<comment type="subcellular location">
    <subcellularLocation>
        <location evidence="3">Cytoplasm</location>
    </subcellularLocation>
</comment>
<evidence type="ECO:0000256" key="4">
    <source>
        <dbReference type="RuleBase" id="RU000535"/>
    </source>
</evidence>
<dbReference type="InterPro" id="IPR011032">
    <property type="entry name" value="GroES-like_sf"/>
</dbReference>
<dbReference type="RefSeq" id="WP_378139858.1">
    <property type="nucleotide sequence ID" value="NZ_JBHSMI010000067.1"/>
</dbReference>
<comment type="function">
    <text evidence="3 4">Together with the chaperonin GroEL, plays an essential role in assisting protein folding. The GroEL-GroES system forms a nano-cage that allows encapsulation of the non-native substrate proteins and provides a physical environment optimized to promote and accelerate protein folding. GroES binds to the apical surface of the GroEL ring, thereby capping the opening of the GroEL channel.</text>
</comment>
<keyword evidence="6" id="KW-1185">Reference proteome</keyword>
<evidence type="ECO:0000313" key="5">
    <source>
        <dbReference type="EMBL" id="MFC5407309.1"/>
    </source>
</evidence>
<keyword evidence="2 3" id="KW-0143">Chaperone</keyword>
<dbReference type="SUPFAM" id="SSF50129">
    <property type="entry name" value="GroES-like"/>
    <property type="match status" value="1"/>
</dbReference>
<comment type="caution">
    <text evidence="5">The sequence shown here is derived from an EMBL/GenBank/DDBJ whole genome shotgun (WGS) entry which is preliminary data.</text>
</comment>
<dbReference type="EMBL" id="JBHSMI010000067">
    <property type="protein sequence ID" value="MFC5407309.1"/>
    <property type="molecule type" value="Genomic_DNA"/>
</dbReference>
<proteinExistence type="inferred from homology"/>
<evidence type="ECO:0000256" key="3">
    <source>
        <dbReference type="HAMAP-Rule" id="MF_00580"/>
    </source>
</evidence>